<evidence type="ECO:0000256" key="2">
    <source>
        <dbReference type="ARBA" id="ARBA00022801"/>
    </source>
</evidence>
<sequence length="251" mass="27748">MASAAPSPSNPRALVFDLMGTCCDWYSSILPALQSAPAIPALPAEALSQFAIEWRAGFFKEVETRRQAGQSLEDIDVTHRRVLSYLLHARGVTPAQWNDSVRNELVQAWHRQKCWPDVEDALERLKPDYFVVVLANGSTRLQLDIIKSSGLSFHTLFSSQLLGKTKPDAGAYQKVLEMIQIPPPNAIMVAAHAYDLRGAKNAGMRTVYIKRSTEDLTEDMNLVRKDVDFFIDGTTGSKDCGLAELATILGL</sequence>
<dbReference type="PANTHER" id="PTHR43316:SF3">
    <property type="entry name" value="HALOACID DEHALOGENASE, TYPE II (AFU_ORTHOLOGUE AFUA_2G07750)-RELATED"/>
    <property type="match status" value="1"/>
</dbReference>
<evidence type="ECO:0000313" key="4">
    <source>
        <dbReference type="Proteomes" id="UP001166286"/>
    </source>
</evidence>
<evidence type="ECO:0000313" key="3">
    <source>
        <dbReference type="EMBL" id="KAK0508469.1"/>
    </source>
</evidence>
<dbReference type="NCBIfam" id="TIGR01493">
    <property type="entry name" value="HAD-SF-IA-v2"/>
    <property type="match status" value="1"/>
</dbReference>
<organism evidence="3 4">
    <name type="scientific">Cladonia borealis</name>
    <dbReference type="NCBI Taxonomy" id="184061"/>
    <lineage>
        <taxon>Eukaryota</taxon>
        <taxon>Fungi</taxon>
        <taxon>Dikarya</taxon>
        <taxon>Ascomycota</taxon>
        <taxon>Pezizomycotina</taxon>
        <taxon>Lecanoromycetes</taxon>
        <taxon>OSLEUM clade</taxon>
        <taxon>Lecanoromycetidae</taxon>
        <taxon>Lecanorales</taxon>
        <taxon>Lecanorineae</taxon>
        <taxon>Cladoniaceae</taxon>
        <taxon>Cladonia</taxon>
    </lineage>
</organism>
<dbReference type="InterPro" id="IPR006439">
    <property type="entry name" value="HAD-SF_hydro_IA"/>
</dbReference>
<dbReference type="SFLD" id="SFLDS00003">
    <property type="entry name" value="Haloacid_Dehalogenase"/>
    <property type="match status" value="1"/>
</dbReference>
<evidence type="ECO:0000256" key="1">
    <source>
        <dbReference type="ARBA" id="ARBA00008106"/>
    </source>
</evidence>
<dbReference type="InterPro" id="IPR051540">
    <property type="entry name" value="S-2-haloacid_dehalogenase"/>
</dbReference>
<dbReference type="EMBL" id="JAFEKC020000020">
    <property type="protein sequence ID" value="KAK0508469.1"/>
    <property type="molecule type" value="Genomic_DNA"/>
</dbReference>
<dbReference type="PRINTS" id="PR00413">
    <property type="entry name" value="HADHALOGNASE"/>
</dbReference>
<comment type="caution">
    <text evidence="3">The sequence shown here is derived from an EMBL/GenBank/DDBJ whole genome shotgun (WGS) entry which is preliminary data.</text>
</comment>
<gene>
    <name evidence="3" type="ORF">JMJ35_008745</name>
</gene>
<dbReference type="Pfam" id="PF00702">
    <property type="entry name" value="Hydrolase"/>
    <property type="match status" value="1"/>
</dbReference>
<dbReference type="InterPro" id="IPR023214">
    <property type="entry name" value="HAD_sf"/>
</dbReference>
<protein>
    <recommendedName>
        <fullName evidence="5">Haloacid dehalogenase</fullName>
    </recommendedName>
</protein>
<dbReference type="InterPro" id="IPR036412">
    <property type="entry name" value="HAD-like_sf"/>
</dbReference>
<comment type="similarity">
    <text evidence="1">Belongs to the HAD-like hydrolase superfamily. S-2-haloalkanoic acid dehalogenase family.</text>
</comment>
<dbReference type="PANTHER" id="PTHR43316">
    <property type="entry name" value="HYDROLASE, HALOACID DELAHOGENASE-RELATED"/>
    <property type="match status" value="1"/>
</dbReference>
<keyword evidence="2" id="KW-0378">Hydrolase</keyword>
<dbReference type="GO" id="GO:0016791">
    <property type="term" value="F:phosphatase activity"/>
    <property type="evidence" value="ECO:0007669"/>
    <property type="project" value="UniProtKB-ARBA"/>
</dbReference>
<dbReference type="SFLD" id="SFLDG01129">
    <property type="entry name" value="C1.5:_HAD__Beta-PGM__Phosphata"/>
    <property type="match status" value="1"/>
</dbReference>
<dbReference type="NCBIfam" id="TIGR01549">
    <property type="entry name" value="HAD-SF-IA-v1"/>
    <property type="match status" value="1"/>
</dbReference>
<dbReference type="Gene3D" id="3.40.50.1000">
    <property type="entry name" value="HAD superfamily/HAD-like"/>
    <property type="match status" value="1"/>
</dbReference>
<dbReference type="Gene3D" id="1.10.150.240">
    <property type="entry name" value="Putative phosphatase, domain 2"/>
    <property type="match status" value="1"/>
</dbReference>
<evidence type="ECO:0008006" key="5">
    <source>
        <dbReference type="Google" id="ProtNLM"/>
    </source>
</evidence>
<dbReference type="NCBIfam" id="TIGR01428">
    <property type="entry name" value="HAD_type_II"/>
    <property type="match status" value="1"/>
</dbReference>
<dbReference type="Proteomes" id="UP001166286">
    <property type="component" value="Unassembled WGS sequence"/>
</dbReference>
<proteinExistence type="inferred from homology"/>
<dbReference type="GO" id="GO:0019120">
    <property type="term" value="F:hydrolase activity, acting on acid halide bonds, in C-halide compounds"/>
    <property type="evidence" value="ECO:0007669"/>
    <property type="project" value="InterPro"/>
</dbReference>
<accession>A0AA39V2C7</accession>
<keyword evidence="4" id="KW-1185">Reference proteome</keyword>
<reference evidence="3" key="1">
    <citation type="submission" date="2023-03" db="EMBL/GenBank/DDBJ databases">
        <title>Complete genome of Cladonia borealis.</title>
        <authorList>
            <person name="Park H."/>
        </authorList>
    </citation>
    <scope>NUCLEOTIDE SEQUENCE</scope>
    <source>
        <strain evidence="3">ANT050790</strain>
    </source>
</reference>
<dbReference type="AlphaFoldDB" id="A0AA39V2C7"/>
<dbReference type="InterPro" id="IPR023198">
    <property type="entry name" value="PGP-like_dom2"/>
</dbReference>
<name>A0AA39V2C7_9LECA</name>
<dbReference type="InterPro" id="IPR006328">
    <property type="entry name" value="2-HAD"/>
</dbReference>
<dbReference type="SUPFAM" id="SSF56784">
    <property type="entry name" value="HAD-like"/>
    <property type="match status" value="1"/>
</dbReference>